<proteinExistence type="predicted"/>
<feature type="compositionally biased region" description="Low complexity" evidence="1">
    <location>
        <begin position="119"/>
        <end position="142"/>
    </location>
</feature>
<feature type="compositionally biased region" description="Polar residues" evidence="1">
    <location>
        <begin position="617"/>
        <end position="629"/>
    </location>
</feature>
<keyword evidence="3" id="KW-1185">Reference proteome</keyword>
<comment type="caution">
    <text evidence="2">The sequence shown here is derived from an EMBL/GenBank/DDBJ whole genome shotgun (WGS) entry which is preliminary data.</text>
</comment>
<feature type="compositionally biased region" description="Low complexity" evidence="1">
    <location>
        <begin position="26"/>
        <end position="62"/>
    </location>
</feature>
<dbReference type="PANTHER" id="PTHR24216:SF65">
    <property type="entry name" value="PAXILLIN-LIKE PROTEIN 1"/>
    <property type="match status" value="1"/>
</dbReference>
<feature type="region of interest" description="Disordered" evidence="1">
    <location>
        <begin position="440"/>
        <end position="463"/>
    </location>
</feature>
<protein>
    <submittedName>
        <fullName evidence="2">Uncharacterized protein</fullName>
    </submittedName>
</protein>
<evidence type="ECO:0000313" key="3">
    <source>
        <dbReference type="Proteomes" id="UP001212841"/>
    </source>
</evidence>
<feature type="region of interest" description="Disordered" evidence="1">
    <location>
        <begin position="763"/>
        <end position="782"/>
    </location>
</feature>
<feature type="compositionally biased region" description="Polar residues" evidence="1">
    <location>
        <begin position="440"/>
        <end position="452"/>
    </location>
</feature>
<gene>
    <name evidence="2" type="ORF">HK097_008207</name>
</gene>
<feature type="region of interest" description="Disordered" evidence="1">
    <location>
        <begin position="648"/>
        <end position="697"/>
    </location>
</feature>
<feature type="region of interest" description="Disordered" evidence="1">
    <location>
        <begin position="119"/>
        <end position="159"/>
    </location>
</feature>
<feature type="region of interest" description="Disordered" evidence="1">
    <location>
        <begin position="1"/>
        <end position="69"/>
    </location>
</feature>
<feature type="region of interest" description="Disordered" evidence="1">
    <location>
        <begin position="588"/>
        <end position="629"/>
    </location>
</feature>
<reference evidence="2" key="1">
    <citation type="submission" date="2020-05" db="EMBL/GenBank/DDBJ databases">
        <title>Phylogenomic resolution of chytrid fungi.</title>
        <authorList>
            <person name="Stajich J.E."/>
            <person name="Amses K."/>
            <person name="Simmons R."/>
            <person name="Seto K."/>
            <person name="Myers J."/>
            <person name="Bonds A."/>
            <person name="Quandt C.A."/>
            <person name="Barry K."/>
            <person name="Liu P."/>
            <person name="Grigoriev I."/>
            <person name="Longcore J.E."/>
            <person name="James T.Y."/>
        </authorList>
    </citation>
    <scope>NUCLEOTIDE SEQUENCE</scope>
    <source>
        <strain evidence="2">JEL0318</strain>
    </source>
</reference>
<name>A0AAD5X7X2_9FUNG</name>
<accession>A0AAD5X7X2</accession>
<evidence type="ECO:0000256" key="1">
    <source>
        <dbReference type="SAM" id="MobiDB-lite"/>
    </source>
</evidence>
<dbReference type="AlphaFoldDB" id="A0AAD5X7X2"/>
<organism evidence="2 3">
    <name type="scientific">Rhizophlyctis rosea</name>
    <dbReference type="NCBI Taxonomy" id="64517"/>
    <lineage>
        <taxon>Eukaryota</taxon>
        <taxon>Fungi</taxon>
        <taxon>Fungi incertae sedis</taxon>
        <taxon>Chytridiomycota</taxon>
        <taxon>Chytridiomycota incertae sedis</taxon>
        <taxon>Chytridiomycetes</taxon>
        <taxon>Rhizophlyctidales</taxon>
        <taxon>Rhizophlyctidaceae</taxon>
        <taxon>Rhizophlyctis</taxon>
    </lineage>
</organism>
<dbReference type="Proteomes" id="UP001212841">
    <property type="component" value="Unassembled WGS sequence"/>
</dbReference>
<evidence type="ECO:0000313" key="2">
    <source>
        <dbReference type="EMBL" id="KAJ3056079.1"/>
    </source>
</evidence>
<feature type="compositionally biased region" description="Low complexity" evidence="1">
    <location>
        <begin position="648"/>
        <end position="659"/>
    </location>
</feature>
<dbReference type="EMBL" id="JADGJD010000047">
    <property type="protein sequence ID" value="KAJ3056079.1"/>
    <property type="molecule type" value="Genomic_DNA"/>
</dbReference>
<feature type="compositionally biased region" description="Basic and acidic residues" evidence="1">
    <location>
        <begin position="660"/>
        <end position="674"/>
    </location>
</feature>
<sequence>MLPSASPRNPTPPTSVSSIYSAFLESAPSSPKPTTASPEPASTSSAPASATPEPTPASTKPAGAKGSRRRTYESAWWSRKQYSCDFKTTNVELYKWHTTHLKVEEQKAVAVARAEAAQAAQAPKTASKPTTPSISPFPTSQTLGGSTSDGAPPTPEGFIYDNSTPADLGLLRHAVTGKLVMPCTAAFAVRSRLERHINGKHPKGWGKKAKDEDWCCSGIDGVILGKLREDRGDAQIAWTLPTIVPFHEAGSIHPHQGIALAPNAKEAVRKKTGGKKKPIAPAEQTEEKKKAIASAEKNVYICTWPCCDSQHATGWDLQLHFTKEHKIPIPTGPDGRQKMFDVVPRSTLQTLQSLSPSSTPSTSTPSPFTALSEFPRHLLISTFHLAMWRILFRKLGTRVIGAISEQTLADLAGELMQDVDFSEIEDALLEVATADKQQVGSGQSISEGTSSIKGKGRMTRSSTNGMNALVRSDAAAEAQRREFCIDPLDVPFPTVDELEVEIVECLQEQEMVGGGGLHIAGEALGGDVSSASSSRTFATNVRQTLDFDATRPRLSRWSRDHLVIKAMAFVTTANGLAKESLKRRALNGDGVRGSLHRPEVNVDASGPSNIDDDHQAAPTSVLSGRTPPSSYLSTSPFITILPYAPPSSSSSFASHPSATHIDEHPPHTPTHEDPENVPPQLTHYSPPQTDSPPPIIRTRRSAPVRTIPAALRAKRTRSAFSDENVALIARMGSKILRDEENGSRKIVGTSGRVPLSPVKVVGREAGRTEGGSSPIKRARGRN</sequence>
<dbReference type="PANTHER" id="PTHR24216">
    <property type="entry name" value="PAXILLIN-RELATED"/>
    <property type="match status" value="1"/>
</dbReference>